<dbReference type="Gene3D" id="3.90.1680.10">
    <property type="entry name" value="SOS response associated peptidase-like"/>
    <property type="match status" value="1"/>
</dbReference>
<dbReference type="Pfam" id="PF02586">
    <property type="entry name" value="SRAP"/>
    <property type="match status" value="1"/>
</dbReference>
<keyword evidence="2" id="KW-0645">Protease</keyword>
<sequence>MDSFNPSFNIPPTRNTVIIYEQQESQDDSKHYTIELLRFGLVPSWALPKDPRPTAHGLEYSREVNALSSKFFNCRKETFAQHSPVWMGVKNNRCVVPIQGYYEWKKEGKNKVPHFVHSKTSPIIYLAGMYSHNTNFKHTELSTNEKYLSSFTVITGPATATDTKDMSWLHARKPLMLLPGTREWNEWLNPLKQWDDSMFDTCLETKKNKAYMDIEIYPVSKDIGRISSQGEYLMRREDPPPVKKQKDISLFFLSPKGKKTVSSPDVSELQSINSKLDSVKKEKKDISLFFLPSKKRPLEGDNSPTKRIKTEPD</sequence>
<accession>A0A9P7V5I1</accession>
<keyword evidence="5" id="KW-0190">Covalent protein-DNA linkage</keyword>
<evidence type="ECO:0000313" key="10">
    <source>
        <dbReference type="Proteomes" id="UP000790833"/>
    </source>
</evidence>
<proteinExistence type="inferred from homology"/>
<comment type="caution">
    <text evidence="9">The sequence shown here is derived from an EMBL/GenBank/DDBJ whole genome shotgun (WGS) entry which is preliminary data.</text>
</comment>
<dbReference type="GO" id="GO:0006508">
    <property type="term" value="P:proteolysis"/>
    <property type="evidence" value="ECO:0007669"/>
    <property type="project" value="UniProtKB-KW"/>
</dbReference>
<dbReference type="GO" id="GO:0008233">
    <property type="term" value="F:peptidase activity"/>
    <property type="evidence" value="ECO:0007669"/>
    <property type="project" value="UniProtKB-KW"/>
</dbReference>
<dbReference type="AlphaFoldDB" id="A0A9P7V5I1"/>
<dbReference type="GO" id="GO:0003697">
    <property type="term" value="F:single-stranded DNA binding"/>
    <property type="evidence" value="ECO:0007669"/>
    <property type="project" value="InterPro"/>
</dbReference>
<dbReference type="GO" id="GO:0016829">
    <property type="term" value="F:lyase activity"/>
    <property type="evidence" value="ECO:0007669"/>
    <property type="project" value="UniProtKB-KW"/>
</dbReference>
<dbReference type="PANTHER" id="PTHR13604">
    <property type="entry name" value="DC12-RELATED"/>
    <property type="match status" value="1"/>
</dbReference>
<dbReference type="InterPro" id="IPR036590">
    <property type="entry name" value="SRAP-like"/>
</dbReference>
<evidence type="ECO:0008006" key="11">
    <source>
        <dbReference type="Google" id="ProtNLM"/>
    </source>
</evidence>
<organism evidence="9 10">
    <name type="scientific">Scheffersomyces spartinae</name>
    <dbReference type="NCBI Taxonomy" id="45513"/>
    <lineage>
        <taxon>Eukaryota</taxon>
        <taxon>Fungi</taxon>
        <taxon>Dikarya</taxon>
        <taxon>Ascomycota</taxon>
        <taxon>Saccharomycotina</taxon>
        <taxon>Pichiomycetes</taxon>
        <taxon>Debaryomycetaceae</taxon>
        <taxon>Scheffersomyces</taxon>
    </lineage>
</organism>
<dbReference type="GO" id="GO:0106300">
    <property type="term" value="P:protein-DNA covalent cross-linking repair"/>
    <property type="evidence" value="ECO:0007669"/>
    <property type="project" value="InterPro"/>
</dbReference>
<evidence type="ECO:0000256" key="4">
    <source>
        <dbReference type="ARBA" id="ARBA00022801"/>
    </source>
</evidence>
<evidence type="ECO:0000256" key="6">
    <source>
        <dbReference type="ARBA" id="ARBA00023125"/>
    </source>
</evidence>
<evidence type="ECO:0000256" key="5">
    <source>
        <dbReference type="ARBA" id="ARBA00023124"/>
    </source>
</evidence>
<evidence type="ECO:0000313" key="9">
    <source>
        <dbReference type="EMBL" id="KAG7191519.1"/>
    </source>
</evidence>
<feature type="region of interest" description="Disordered" evidence="8">
    <location>
        <begin position="294"/>
        <end position="313"/>
    </location>
</feature>
<evidence type="ECO:0000256" key="1">
    <source>
        <dbReference type="ARBA" id="ARBA00008136"/>
    </source>
</evidence>
<dbReference type="SUPFAM" id="SSF143081">
    <property type="entry name" value="BB1717-like"/>
    <property type="match status" value="1"/>
</dbReference>
<keyword evidence="6" id="KW-0238">DNA-binding</keyword>
<evidence type="ECO:0000256" key="2">
    <source>
        <dbReference type="ARBA" id="ARBA00022670"/>
    </source>
</evidence>
<dbReference type="EMBL" id="JAHMUF010000027">
    <property type="protein sequence ID" value="KAG7191519.1"/>
    <property type="molecule type" value="Genomic_DNA"/>
</dbReference>
<gene>
    <name evidence="9" type="ORF">KQ657_003023</name>
</gene>
<keyword evidence="7" id="KW-0456">Lyase</keyword>
<evidence type="ECO:0000256" key="3">
    <source>
        <dbReference type="ARBA" id="ARBA00022763"/>
    </source>
</evidence>
<reference evidence="9" key="1">
    <citation type="submission" date="2021-03" db="EMBL/GenBank/DDBJ databases">
        <authorList>
            <person name="Palmer J.M."/>
        </authorList>
    </citation>
    <scope>NUCLEOTIDE SEQUENCE</scope>
    <source>
        <strain evidence="9">ARV_011</strain>
    </source>
</reference>
<dbReference type="RefSeq" id="XP_043047071.1">
    <property type="nucleotide sequence ID" value="XM_043193761.1"/>
</dbReference>
<evidence type="ECO:0000256" key="8">
    <source>
        <dbReference type="SAM" id="MobiDB-lite"/>
    </source>
</evidence>
<evidence type="ECO:0000256" key="7">
    <source>
        <dbReference type="ARBA" id="ARBA00023239"/>
    </source>
</evidence>
<dbReference type="OrthoDB" id="2111841at2759"/>
<dbReference type="Proteomes" id="UP000790833">
    <property type="component" value="Unassembled WGS sequence"/>
</dbReference>
<dbReference type="InterPro" id="IPR003738">
    <property type="entry name" value="SRAP"/>
</dbReference>
<dbReference type="GeneID" id="66116397"/>
<keyword evidence="3" id="KW-0227">DNA damage</keyword>
<keyword evidence="10" id="KW-1185">Reference proteome</keyword>
<comment type="similarity">
    <text evidence="1">Belongs to the SOS response-associated peptidase family.</text>
</comment>
<keyword evidence="4" id="KW-0378">Hydrolase</keyword>
<dbReference type="PANTHER" id="PTHR13604:SF0">
    <property type="entry name" value="ABASIC SITE PROCESSING PROTEIN HMCES"/>
    <property type="match status" value="1"/>
</dbReference>
<protein>
    <recommendedName>
        <fullName evidence="11">DUF159-domain-containing protein</fullName>
    </recommendedName>
</protein>
<name>A0A9P7V5I1_9ASCO</name>